<evidence type="ECO:0000259" key="6">
    <source>
        <dbReference type="PROSITE" id="PS50075"/>
    </source>
</evidence>
<dbReference type="Gene3D" id="3.30.559.10">
    <property type="entry name" value="Chloramphenicol acetyltransferase-like domain"/>
    <property type="match status" value="1"/>
</dbReference>
<dbReference type="SMART" id="SM00823">
    <property type="entry name" value="PKS_PP"/>
    <property type="match status" value="1"/>
</dbReference>
<dbReference type="Gene3D" id="3.40.50.150">
    <property type="entry name" value="Vaccinia Virus protein VP39"/>
    <property type="match status" value="1"/>
</dbReference>
<dbReference type="EMBL" id="CP029159">
    <property type="protein sequence ID" value="QKM65854.1"/>
    <property type="molecule type" value="Genomic_DNA"/>
</dbReference>
<dbReference type="InterPro" id="IPR029058">
    <property type="entry name" value="AB_hydrolase_fold"/>
</dbReference>
<dbReference type="Pfam" id="PF00501">
    <property type="entry name" value="AMP-binding"/>
    <property type="match status" value="1"/>
</dbReference>
<evidence type="ECO:0000313" key="8">
    <source>
        <dbReference type="Proteomes" id="UP000005940"/>
    </source>
</evidence>
<evidence type="ECO:0000313" key="7">
    <source>
        <dbReference type="EMBL" id="QKM65854.1"/>
    </source>
</evidence>
<evidence type="ECO:0000256" key="2">
    <source>
        <dbReference type="ARBA" id="ARBA00022450"/>
    </source>
</evidence>
<dbReference type="InterPro" id="IPR029063">
    <property type="entry name" value="SAM-dependent_MTases_sf"/>
</dbReference>
<dbReference type="PROSITE" id="PS00012">
    <property type="entry name" value="PHOSPHOPANTETHEINE"/>
    <property type="match status" value="1"/>
</dbReference>
<organism evidence="7 8">
    <name type="scientific">Streptomyces tsukubensis (strain DSM 42081 / NBRC 108919 / NRRL 18488 / 9993)</name>
    <dbReference type="NCBI Taxonomy" id="1114943"/>
    <lineage>
        <taxon>Bacteria</taxon>
        <taxon>Bacillati</taxon>
        <taxon>Actinomycetota</taxon>
        <taxon>Actinomycetes</taxon>
        <taxon>Kitasatosporales</taxon>
        <taxon>Streptomycetaceae</taxon>
        <taxon>Streptomyces</taxon>
    </lineage>
</organism>
<dbReference type="Gene3D" id="2.30.38.10">
    <property type="entry name" value="Luciferase, Domain 3"/>
    <property type="match status" value="1"/>
</dbReference>
<dbReference type="Pfam" id="PF00975">
    <property type="entry name" value="Thioesterase"/>
    <property type="match status" value="1"/>
</dbReference>
<dbReference type="InterPro" id="IPR006162">
    <property type="entry name" value="Ppantetheine_attach_site"/>
</dbReference>
<dbReference type="InterPro" id="IPR020806">
    <property type="entry name" value="PKS_PP-bd"/>
</dbReference>
<dbReference type="CDD" id="cd19540">
    <property type="entry name" value="LCL_NRPS-like"/>
    <property type="match status" value="1"/>
</dbReference>
<dbReference type="InterPro" id="IPR045851">
    <property type="entry name" value="AMP-bd_C_sf"/>
</dbReference>
<dbReference type="Pfam" id="PF13193">
    <property type="entry name" value="AMP-binding_C"/>
    <property type="match status" value="1"/>
</dbReference>
<dbReference type="GO" id="GO:0017000">
    <property type="term" value="P:antibiotic biosynthetic process"/>
    <property type="evidence" value="ECO:0007669"/>
    <property type="project" value="UniProtKB-ARBA"/>
</dbReference>
<dbReference type="SUPFAM" id="SSF52777">
    <property type="entry name" value="CoA-dependent acyltransferases"/>
    <property type="match status" value="2"/>
</dbReference>
<protein>
    <submittedName>
        <fullName evidence="7">Amino acid adenylation domain-containing protein</fullName>
    </submittedName>
</protein>
<dbReference type="FunFam" id="1.10.1200.10:FF:000005">
    <property type="entry name" value="Nonribosomal peptide synthetase 1"/>
    <property type="match status" value="1"/>
</dbReference>
<keyword evidence="4" id="KW-0677">Repeat</keyword>
<dbReference type="Gene3D" id="3.40.50.1820">
    <property type="entry name" value="alpha/beta hydrolase"/>
    <property type="match status" value="1"/>
</dbReference>
<dbReference type="GO" id="GO:0009403">
    <property type="term" value="P:toxin biosynthetic process"/>
    <property type="evidence" value="ECO:0007669"/>
    <property type="project" value="UniProtKB-ARBA"/>
</dbReference>
<dbReference type="SUPFAM" id="SSF56801">
    <property type="entry name" value="Acetyl-CoA synthetase-like"/>
    <property type="match status" value="1"/>
</dbReference>
<dbReference type="GO" id="GO:0008610">
    <property type="term" value="P:lipid biosynthetic process"/>
    <property type="evidence" value="ECO:0007669"/>
    <property type="project" value="UniProtKB-ARBA"/>
</dbReference>
<keyword evidence="8" id="KW-1185">Reference proteome</keyword>
<feature type="region of interest" description="Disordered" evidence="5">
    <location>
        <begin position="1"/>
        <end position="21"/>
    </location>
</feature>
<dbReference type="GO" id="GO:0005829">
    <property type="term" value="C:cytosol"/>
    <property type="evidence" value="ECO:0007669"/>
    <property type="project" value="TreeGrafter"/>
</dbReference>
<dbReference type="PROSITE" id="PS50075">
    <property type="entry name" value="CARRIER"/>
    <property type="match status" value="1"/>
</dbReference>
<dbReference type="NCBIfam" id="TIGR01733">
    <property type="entry name" value="AA-adenyl-dom"/>
    <property type="match status" value="1"/>
</dbReference>
<comment type="cofactor">
    <cofactor evidence="1">
        <name>pantetheine 4'-phosphate</name>
        <dbReference type="ChEBI" id="CHEBI:47942"/>
    </cofactor>
</comment>
<dbReference type="Pfam" id="PF08242">
    <property type="entry name" value="Methyltransf_12"/>
    <property type="match status" value="1"/>
</dbReference>
<dbReference type="Pfam" id="PF00550">
    <property type="entry name" value="PP-binding"/>
    <property type="match status" value="1"/>
</dbReference>
<dbReference type="InterPro" id="IPR009081">
    <property type="entry name" value="PP-bd_ACP"/>
</dbReference>
<dbReference type="InterPro" id="IPR000873">
    <property type="entry name" value="AMP-dep_synth/lig_dom"/>
</dbReference>
<feature type="domain" description="Carrier" evidence="6">
    <location>
        <begin position="1356"/>
        <end position="1431"/>
    </location>
</feature>
<dbReference type="Gene3D" id="3.30.559.30">
    <property type="entry name" value="Nonribosomal peptide synthetase, condensation domain"/>
    <property type="match status" value="1"/>
</dbReference>
<dbReference type="Gene3D" id="3.40.50.980">
    <property type="match status" value="2"/>
</dbReference>
<sequence length="1678" mass="182501">MDGGHRCTPSPPTPQDDHRGAEPVIPLSFAQRRMWLTHQLEDGAQTYNMSPAFRLTGVLDRTALTAAIGDLVDRHEILRTTYVTDDQDEPYQQILSPEAARVQVPVVEVAPDGLPGAVDAFITHRFDLAAEIPLRAALFRCSPEDHLLVLLIHHIASDGVSGGLIARDIATAYTARTAGRTPQWHPLSVQYKDYALWQRELLGDVNDPGSLAAAQADYWRKELAGVPQPLSLPLDRPRPAQRSSQGGMVAFGAEPDVGAGLQKLADEYGMTLAMVVQAALAVLLSKLGGGDDVPIGGPIAGRTDDALAELVGFFVNTQVLRVDLAGDPPFTRLLAQVREKTLAAYEHQDVPFETLVELINPDRSAAYQPLFQVMLAWHNWERGNFELPGLEVKFEQHTTSTAMFDLFFSMAVDESGALQCDLQYATELFDRDTAEAVAARFVRVLEQVAADPEILISSVEVLSAEERDRLVRGVNDTGQPLPATTLPGAFEAQVDRDPDRPALIADGATLTYGEFNRRANRLAHWLVEQGVGPERLVAVRIPRSVDLMVALYAVVKAGGAYLPVDTELPDDRVRQLLESADPLLVLDGTLPDLSGYPQDNPRRTLLPDHAAYVIYTSGSTGGPKGVQVSHRSIMNRLAWGLAHFEVGADDRVLLSTSASFDVSVPELFAPLQVGAAVVIAAPDARREPARLAELIRREQVTGADFVPSLLEAFVAEPAAKDCTSLRWMEVAGEAFPPELANRTAGLLPGCGVHNLYGPTEASVEVTAWQHVPGADRVPIGAPVWNTQVYVLDAFLRPVAPGTAGELYLAGAGLARGYLGQTALTAHRFVACPFGAPGTRMYRTGDIVRWNKDDQVEYLGRADFQVKVRGFRIELEEIENVLTGHPGVAQAVVVAREKQPGDNRLVGYVVPDPGAAAAETGDQVDEWRQVYDETYADSGDTEWGEDFEPWTSSYDGEPIPQEQMAEWRDAAVAQVMQFAPRRVLEIGVGSGLLLAKIVGEVEEYWGTDISPTVVDRVRTQADQAGWADRVRLTAQAADDVSGLPRGGFDTVVLNSVVQYFPSAEYLDHVLDRAMELLAPGGRLIVGDVRNAATLRLLLTAGKRTARPYATHEEIRALVEQALLAERELVVAPEWFAEWAQERSVGVDIRLKAGQTHNELTRHRYEVVLHKDPERVLDLTGVPAVPWDRDTTGPDGLRGLVERAGGPVRVTGIPNARLAAEAAGVTGRDTRSGKTLDPEDLAALARQQGLDAVLTWSGRAVHAFDAILLPALRSPRRTVCGGFVPGPGAGRTRANTPALATSIGPLLAELPGYLRGRLPDYMVPAVIVPLSELPLTPAGKLDRRALPVEQTAAARGGGPRNSHEEMLCSFFGELLGVEKVGIDDDFFALGGHSLLATRLSARIRKHFNLDMPLRTIVQFPTVAELAALVLTGSAPGDHGDAFEVLLPLNRDPGTGKPPVWFFHGGGGFGWAYFTFAPHLDRPAYCLQSRGFNGTDPLAESVEDMVEDYLNRIIEIQPEGPFSLIGWSYGGPLAHAVAEALDRRGHEVALLAVLDSQPACAGSGFRLPEVAGRTKELYRGDIEGVFGQFMNTEKMDAFLDRISRVGSSNLNKMALFESPVFRGDLLFFNATKDKEKSWGPDWRAFVLGSLEEHDVDATHHDLHMPESVRHIMKIITRKLAA</sequence>
<dbReference type="FunFam" id="2.30.38.10:FF:000001">
    <property type="entry name" value="Non-ribosomal peptide synthetase PvdI"/>
    <property type="match status" value="1"/>
</dbReference>
<dbReference type="GO" id="GO:0031177">
    <property type="term" value="F:phosphopantetheine binding"/>
    <property type="evidence" value="ECO:0007669"/>
    <property type="project" value="InterPro"/>
</dbReference>
<dbReference type="SUPFAM" id="SSF53335">
    <property type="entry name" value="S-adenosyl-L-methionine-dependent methyltransferases"/>
    <property type="match status" value="1"/>
</dbReference>
<gene>
    <name evidence="7" type="ORF">STSU_000465</name>
</gene>
<dbReference type="GO" id="GO:0003824">
    <property type="term" value="F:catalytic activity"/>
    <property type="evidence" value="ECO:0007669"/>
    <property type="project" value="InterPro"/>
</dbReference>
<dbReference type="InterPro" id="IPR036736">
    <property type="entry name" value="ACP-like_sf"/>
</dbReference>
<dbReference type="InterPro" id="IPR025110">
    <property type="entry name" value="AMP-bd_C"/>
</dbReference>
<dbReference type="InterPro" id="IPR023213">
    <property type="entry name" value="CAT-like_dom_sf"/>
</dbReference>
<dbReference type="InterPro" id="IPR001031">
    <property type="entry name" value="Thioesterase"/>
</dbReference>
<dbReference type="InterPro" id="IPR001242">
    <property type="entry name" value="Condensation_dom"/>
</dbReference>
<accession>A0A7G3U649</accession>
<dbReference type="CDD" id="cd05930">
    <property type="entry name" value="A_NRPS"/>
    <property type="match status" value="1"/>
</dbReference>
<evidence type="ECO:0000256" key="4">
    <source>
        <dbReference type="ARBA" id="ARBA00022737"/>
    </source>
</evidence>
<dbReference type="InterPro" id="IPR010071">
    <property type="entry name" value="AA_adenyl_dom"/>
</dbReference>
<dbReference type="InterPro" id="IPR013217">
    <property type="entry name" value="Methyltransf_12"/>
</dbReference>
<dbReference type="InterPro" id="IPR020845">
    <property type="entry name" value="AMP-binding_CS"/>
</dbReference>
<dbReference type="SMART" id="SM00824">
    <property type="entry name" value="PKS_TE"/>
    <property type="match status" value="1"/>
</dbReference>
<dbReference type="Proteomes" id="UP000005940">
    <property type="component" value="Chromosome"/>
</dbReference>
<evidence type="ECO:0000256" key="3">
    <source>
        <dbReference type="ARBA" id="ARBA00022553"/>
    </source>
</evidence>
<dbReference type="PROSITE" id="PS00455">
    <property type="entry name" value="AMP_BINDING"/>
    <property type="match status" value="1"/>
</dbReference>
<evidence type="ECO:0000256" key="1">
    <source>
        <dbReference type="ARBA" id="ARBA00001957"/>
    </source>
</evidence>
<name>A0A7G3U649_STRT9</name>
<dbReference type="CDD" id="cd02440">
    <property type="entry name" value="AdoMet_MTases"/>
    <property type="match status" value="1"/>
</dbReference>
<dbReference type="SUPFAM" id="SSF53474">
    <property type="entry name" value="alpha/beta-Hydrolases"/>
    <property type="match status" value="1"/>
</dbReference>
<evidence type="ECO:0000256" key="5">
    <source>
        <dbReference type="SAM" id="MobiDB-lite"/>
    </source>
</evidence>
<dbReference type="Gene3D" id="3.30.300.30">
    <property type="match status" value="2"/>
</dbReference>
<reference evidence="7 8" key="1">
    <citation type="journal article" date="2012" name="J. Bacteriol.">
        <title>Draft genome of Streptomyces tsukubaensis NRRL 18488, the producer of the clinically important immunosuppressant tacrolimus (FK506).</title>
        <authorList>
            <person name="Barreiro C."/>
            <person name="Prieto C."/>
            <person name="Sola-Landa A."/>
            <person name="Solera E."/>
            <person name="Martinez-Castro M."/>
            <person name="Perez-Redondo R."/>
            <person name="Garcia-Estrada C."/>
            <person name="Aparicio J.F."/>
            <person name="Fernandez-Martinez L.T."/>
            <person name="Santos-Aberturas J."/>
            <person name="Salehi-Najafabadi Z."/>
            <person name="Rodriguez-Garcia A."/>
            <person name="Tauch A."/>
            <person name="Martin J.F."/>
        </authorList>
    </citation>
    <scope>NUCLEOTIDE SEQUENCE [LARGE SCALE GENOMIC DNA]</scope>
    <source>
        <strain evidence="8">DSM 42081 / NBRC 108919 / NRRL 18488 / 9993</strain>
    </source>
</reference>
<keyword evidence="2" id="KW-0596">Phosphopantetheine</keyword>
<dbReference type="SUPFAM" id="SSF47336">
    <property type="entry name" value="ACP-like"/>
    <property type="match status" value="1"/>
</dbReference>
<dbReference type="GO" id="GO:0043041">
    <property type="term" value="P:amino acid activation for nonribosomal peptide biosynthetic process"/>
    <property type="evidence" value="ECO:0007669"/>
    <property type="project" value="TreeGrafter"/>
</dbReference>
<dbReference type="PANTHER" id="PTHR45527:SF1">
    <property type="entry name" value="FATTY ACID SYNTHASE"/>
    <property type="match status" value="1"/>
</dbReference>
<keyword evidence="3" id="KW-0597">Phosphoprotein</keyword>
<dbReference type="InterPro" id="IPR020802">
    <property type="entry name" value="TesA-like"/>
</dbReference>
<proteinExistence type="predicted"/>
<dbReference type="PANTHER" id="PTHR45527">
    <property type="entry name" value="NONRIBOSOMAL PEPTIDE SYNTHETASE"/>
    <property type="match status" value="1"/>
</dbReference>
<dbReference type="FunFam" id="3.40.50.12780:FF:000012">
    <property type="entry name" value="Non-ribosomal peptide synthetase"/>
    <property type="match status" value="1"/>
</dbReference>
<dbReference type="Pfam" id="PF00668">
    <property type="entry name" value="Condensation"/>
    <property type="match status" value="1"/>
</dbReference>